<comment type="caution">
    <text evidence="2">The sequence shown here is derived from an EMBL/GenBank/DDBJ whole genome shotgun (WGS) entry which is preliminary data.</text>
</comment>
<name>A0A6A4LCL6_9ERIC</name>
<dbReference type="EMBL" id="QEFC01001419">
    <property type="protein sequence ID" value="KAE9458346.1"/>
    <property type="molecule type" value="Genomic_DNA"/>
</dbReference>
<keyword evidence="3" id="KW-1185">Reference proteome</keyword>
<proteinExistence type="predicted"/>
<dbReference type="Proteomes" id="UP000428333">
    <property type="component" value="Linkage Group LG06"/>
</dbReference>
<evidence type="ECO:0000256" key="1">
    <source>
        <dbReference type="SAM" id="MobiDB-lite"/>
    </source>
</evidence>
<evidence type="ECO:0000313" key="3">
    <source>
        <dbReference type="Proteomes" id="UP000428333"/>
    </source>
</evidence>
<evidence type="ECO:0000313" key="2">
    <source>
        <dbReference type="EMBL" id="KAE9458346.1"/>
    </source>
</evidence>
<protein>
    <submittedName>
        <fullName evidence="2">Uncharacterized protein</fullName>
    </submittedName>
</protein>
<reference evidence="2 3" key="1">
    <citation type="journal article" date="2019" name="Genome Biol. Evol.">
        <title>The Rhododendron genome and chromosomal organization provide insight into shared whole-genome duplications across the heath family (Ericaceae).</title>
        <authorList>
            <person name="Soza V.L."/>
            <person name="Lindsley D."/>
            <person name="Waalkes A."/>
            <person name="Ramage E."/>
            <person name="Patwardhan R.P."/>
            <person name="Burton J.N."/>
            <person name="Adey A."/>
            <person name="Kumar A."/>
            <person name="Qiu R."/>
            <person name="Shendure J."/>
            <person name="Hall B."/>
        </authorList>
    </citation>
    <scope>NUCLEOTIDE SEQUENCE [LARGE SCALE GENOMIC DNA]</scope>
    <source>
        <strain evidence="2">RSF 1966-606</strain>
    </source>
</reference>
<gene>
    <name evidence="2" type="ORF">C3L33_09744</name>
</gene>
<organism evidence="2 3">
    <name type="scientific">Rhododendron williamsianum</name>
    <dbReference type="NCBI Taxonomy" id="262921"/>
    <lineage>
        <taxon>Eukaryota</taxon>
        <taxon>Viridiplantae</taxon>
        <taxon>Streptophyta</taxon>
        <taxon>Embryophyta</taxon>
        <taxon>Tracheophyta</taxon>
        <taxon>Spermatophyta</taxon>
        <taxon>Magnoliopsida</taxon>
        <taxon>eudicotyledons</taxon>
        <taxon>Gunneridae</taxon>
        <taxon>Pentapetalae</taxon>
        <taxon>asterids</taxon>
        <taxon>Ericales</taxon>
        <taxon>Ericaceae</taxon>
        <taxon>Ericoideae</taxon>
        <taxon>Rhodoreae</taxon>
        <taxon>Rhododendron</taxon>
    </lineage>
</organism>
<dbReference type="OrthoDB" id="1432093at2759"/>
<feature type="region of interest" description="Disordered" evidence="1">
    <location>
        <begin position="18"/>
        <end position="62"/>
    </location>
</feature>
<accession>A0A6A4LCL6</accession>
<dbReference type="AlphaFoldDB" id="A0A6A4LCL6"/>
<sequence length="194" mass="20881">MTPFPGAFLPKTPVEFLPELPTTPLPVNRPGLTPNPNIHSNGRRPEVVAGKSHRPAGGGLCNGGGKGWKTRALRTLFALIEVNGPIGRKAYPVEIVQSLNRNSGAKHEAGYDAFMTGSLNWKSGAKHEAGYDAFMTGIQQRGGNPRKEMAAFPNTSDRSESGKINRIIDNLACGHIRDDEAIDSSYTCEAQLSK</sequence>
<feature type="non-terminal residue" evidence="2">
    <location>
        <position position="1"/>
    </location>
</feature>